<name>A0AA85G7Z5_9TREM</name>
<keyword evidence="1" id="KW-0472">Membrane</keyword>
<dbReference type="AlphaFoldDB" id="A0AA85G7Z5"/>
<accession>A0AA85G7Z5</accession>
<proteinExistence type="predicted"/>
<protein>
    <submittedName>
        <fullName evidence="3">Uncharacterized protein</fullName>
    </submittedName>
</protein>
<dbReference type="WBParaSite" id="SRDH1_82210.1">
    <property type="protein sequence ID" value="SRDH1_82210.1"/>
    <property type="gene ID" value="SRDH1_82210"/>
</dbReference>
<evidence type="ECO:0000313" key="2">
    <source>
        <dbReference type="Proteomes" id="UP000050792"/>
    </source>
</evidence>
<sequence length="182" mass="21872">MWYTFVFFVNIPLVLLLHVSMVDVPYWVKKSISDEVYGTKRSIENNTRLLRFQIKYLKKQINVKCIEKYWQLKNHLDIMKGITVPLASKLKKCFSTQKLFYEKKIRYYTPNKCMQYRPLKHKDIDVLHNRIFHKHQEILLLNIDLFKHQFLIDIMKEMNSSSGNITRIRFTEKNIGPSAICL</sequence>
<keyword evidence="2" id="KW-1185">Reference proteome</keyword>
<keyword evidence="1" id="KW-0812">Transmembrane</keyword>
<keyword evidence="1" id="KW-1133">Transmembrane helix</keyword>
<reference evidence="3" key="2">
    <citation type="submission" date="2023-11" db="UniProtKB">
        <authorList>
            <consortium name="WormBaseParasite"/>
        </authorList>
    </citation>
    <scope>IDENTIFICATION</scope>
</reference>
<evidence type="ECO:0000313" key="3">
    <source>
        <dbReference type="WBParaSite" id="SRDH1_82210.1"/>
    </source>
</evidence>
<reference evidence="2" key="1">
    <citation type="submission" date="2022-06" db="EMBL/GenBank/DDBJ databases">
        <authorList>
            <person name="Berger JAMES D."/>
            <person name="Berger JAMES D."/>
        </authorList>
    </citation>
    <scope>NUCLEOTIDE SEQUENCE [LARGE SCALE GENOMIC DNA]</scope>
</reference>
<dbReference type="Proteomes" id="UP000050792">
    <property type="component" value="Unassembled WGS sequence"/>
</dbReference>
<organism evidence="2 3">
    <name type="scientific">Schistosoma rodhaini</name>
    <dbReference type="NCBI Taxonomy" id="6188"/>
    <lineage>
        <taxon>Eukaryota</taxon>
        <taxon>Metazoa</taxon>
        <taxon>Spiralia</taxon>
        <taxon>Lophotrochozoa</taxon>
        <taxon>Platyhelminthes</taxon>
        <taxon>Trematoda</taxon>
        <taxon>Digenea</taxon>
        <taxon>Strigeidida</taxon>
        <taxon>Schistosomatoidea</taxon>
        <taxon>Schistosomatidae</taxon>
        <taxon>Schistosoma</taxon>
    </lineage>
</organism>
<feature type="transmembrane region" description="Helical" evidence="1">
    <location>
        <begin position="6"/>
        <end position="28"/>
    </location>
</feature>
<evidence type="ECO:0000256" key="1">
    <source>
        <dbReference type="SAM" id="Phobius"/>
    </source>
</evidence>